<evidence type="ECO:0000256" key="7">
    <source>
        <dbReference type="ARBA" id="ARBA00023136"/>
    </source>
</evidence>
<comment type="similarity">
    <text evidence="2">Belongs to the CPA3 antiporters (TC 2.A.63) subunit F family.</text>
</comment>
<dbReference type="GO" id="GO:0005886">
    <property type="term" value="C:plasma membrane"/>
    <property type="evidence" value="ECO:0007669"/>
    <property type="project" value="UniProtKB-SubCell"/>
</dbReference>
<keyword evidence="3" id="KW-0813">Transport</keyword>
<dbReference type="Proteomes" id="UP000637578">
    <property type="component" value="Unassembled WGS sequence"/>
</dbReference>
<comment type="caution">
    <text evidence="9">The sequence shown here is derived from an EMBL/GenBank/DDBJ whole genome shotgun (WGS) entry which is preliminary data.</text>
</comment>
<dbReference type="RefSeq" id="WP_189056592.1">
    <property type="nucleotide sequence ID" value="NZ_BMMK01000008.1"/>
</dbReference>
<accession>A0A8J3FVC9</accession>
<evidence type="ECO:0000256" key="8">
    <source>
        <dbReference type="SAM" id="Phobius"/>
    </source>
</evidence>
<feature type="transmembrane region" description="Helical" evidence="8">
    <location>
        <begin position="33"/>
        <end position="53"/>
    </location>
</feature>
<evidence type="ECO:0000256" key="4">
    <source>
        <dbReference type="ARBA" id="ARBA00022475"/>
    </source>
</evidence>
<evidence type="ECO:0000256" key="1">
    <source>
        <dbReference type="ARBA" id="ARBA00004651"/>
    </source>
</evidence>
<dbReference type="GO" id="GO:0015385">
    <property type="term" value="F:sodium:proton antiporter activity"/>
    <property type="evidence" value="ECO:0007669"/>
    <property type="project" value="TreeGrafter"/>
</dbReference>
<keyword evidence="6 8" id="KW-1133">Transmembrane helix</keyword>
<evidence type="ECO:0000256" key="5">
    <source>
        <dbReference type="ARBA" id="ARBA00022692"/>
    </source>
</evidence>
<name>A0A8J3FVC9_9PSEU</name>
<dbReference type="PANTHER" id="PTHR34702">
    <property type="entry name" value="NA(+)/H(+) ANTIPORTER SUBUNIT F1"/>
    <property type="match status" value="1"/>
</dbReference>
<dbReference type="Pfam" id="PF04066">
    <property type="entry name" value="MrpF_PhaF"/>
    <property type="match status" value="1"/>
</dbReference>
<keyword evidence="7 8" id="KW-0472">Membrane</keyword>
<evidence type="ECO:0008006" key="11">
    <source>
        <dbReference type="Google" id="ProtNLM"/>
    </source>
</evidence>
<organism evidence="9 10">
    <name type="scientific">Longimycelium tulufanense</name>
    <dbReference type="NCBI Taxonomy" id="907463"/>
    <lineage>
        <taxon>Bacteria</taxon>
        <taxon>Bacillati</taxon>
        <taxon>Actinomycetota</taxon>
        <taxon>Actinomycetes</taxon>
        <taxon>Pseudonocardiales</taxon>
        <taxon>Pseudonocardiaceae</taxon>
        <taxon>Longimycelium</taxon>
    </lineage>
</organism>
<feature type="transmembrane region" description="Helical" evidence="8">
    <location>
        <begin position="59"/>
        <end position="81"/>
    </location>
</feature>
<gene>
    <name evidence="9" type="ORF">GCM10012275_22010</name>
</gene>
<dbReference type="InterPro" id="IPR007208">
    <property type="entry name" value="MrpF/PhaF-like"/>
</dbReference>
<protein>
    <recommendedName>
        <fullName evidence="11">Sodium:proton antiporter</fullName>
    </recommendedName>
</protein>
<evidence type="ECO:0000256" key="2">
    <source>
        <dbReference type="ARBA" id="ARBA00009212"/>
    </source>
</evidence>
<dbReference type="PANTHER" id="PTHR34702:SF1">
    <property type="entry name" value="NA(+)_H(+) ANTIPORTER SUBUNIT F"/>
    <property type="match status" value="1"/>
</dbReference>
<sequence>MNVVFVAVYGLLAISAFVVMVRLLRGPGALDRIIAVDLLVVLLVAGVAVATAMEGHGAYVPLLVAVALLGFVGSASAARLATIQEL</sequence>
<proteinExistence type="inferred from homology"/>
<keyword evidence="10" id="KW-1185">Reference proteome</keyword>
<comment type="subcellular location">
    <subcellularLocation>
        <location evidence="1">Cell membrane</location>
        <topology evidence="1">Multi-pass membrane protein</topology>
    </subcellularLocation>
</comment>
<evidence type="ECO:0000256" key="6">
    <source>
        <dbReference type="ARBA" id="ARBA00022989"/>
    </source>
</evidence>
<dbReference type="AlphaFoldDB" id="A0A8J3FVC9"/>
<evidence type="ECO:0000313" key="9">
    <source>
        <dbReference type="EMBL" id="GGM50756.1"/>
    </source>
</evidence>
<reference evidence="9" key="2">
    <citation type="submission" date="2020-09" db="EMBL/GenBank/DDBJ databases">
        <authorList>
            <person name="Sun Q."/>
            <person name="Zhou Y."/>
        </authorList>
    </citation>
    <scope>NUCLEOTIDE SEQUENCE</scope>
    <source>
        <strain evidence="9">CGMCC 4.5737</strain>
    </source>
</reference>
<evidence type="ECO:0000256" key="3">
    <source>
        <dbReference type="ARBA" id="ARBA00022448"/>
    </source>
</evidence>
<keyword evidence="4" id="KW-1003">Cell membrane</keyword>
<reference evidence="9" key="1">
    <citation type="journal article" date="2014" name="Int. J. Syst. Evol. Microbiol.">
        <title>Complete genome sequence of Corynebacterium casei LMG S-19264T (=DSM 44701T), isolated from a smear-ripened cheese.</title>
        <authorList>
            <consortium name="US DOE Joint Genome Institute (JGI-PGF)"/>
            <person name="Walter F."/>
            <person name="Albersmeier A."/>
            <person name="Kalinowski J."/>
            <person name="Ruckert C."/>
        </authorList>
    </citation>
    <scope>NUCLEOTIDE SEQUENCE</scope>
    <source>
        <strain evidence="9">CGMCC 4.5737</strain>
    </source>
</reference>
<evidence type="ECO:0000313" key="10">
    <source>
        <dbReference type="Proteomes" id="UP000637578"/>
    </source>
</evidence>
<feature type="transmembrane region" description="Helical" evidence="8">
    <location>
        <begin position="6"/>
        <end position="24"/>
    </location>
</feature>
<keyword evidence="5 8" id="KW-0812">Transmembrane</keyword>
<dbReference type="EMBL" id="BMMK01000008">
    <property type="protein sequence ID" value="GGM50756.1"/>
    <property type="molecule type" value="Genomic_DNA"/>
</dbReference>